<dbReference type="EMBL" id="BBNQ01000045">
    <property type="protein sequence ID" value="GAL65157.1"/>
    <property type="molecule type" value="Genomic_DNA"/>
</dbReference>
<dbReference type="Gene3D" id="6.10.10.120">
    <property type="entry name" value="Antitoxin ParD1-like"/>
    <property type="match status" value="1"/>
</dbReference>
<evidence type="ECO:0000313" key="2">
    <source>
        <dbReference type="Proteomes" id="UP000029644"/>
    </source>
</evidence>
<name>A0A090WC80_9FLAO</name>
<dbReference type="AlphaFoldDB" id="A0A090WC80"/>
<reference evidence="1 2" key="1">
    <citation type="journal article" date="2014" name="Genome Announc.">
        <title>Draft Genome Sequences of Marine Flavobacterium Algibacter lectus Strains SS8 and NR4.</title>
        <authorList>
            <person name="Takatani N."/>
            <person name="Nakanishi M."/>
            <person name="Meirelles P."/>
            <person name="Mino S."/>
            <person name="Suda W."/>
            <person name="Oshima K."/>
            <person name="Hattori M."/>
            <person name="Ohkuma M."/>
            <person name="Hosokawa M."/>
            <person name="Miyashita K."/>
            <person name="Thompson F.L."/>
            <person name="Niwa A."/>
            <person name="Sawabe T."/>
            <person name="Sawabe T."/>
        </authorList>
    </citation>
    <scope>NUCLEOTIDE SEQUENCE [LARGE SCALE GENOMIC DNA]</scope>
    <source>
        <strain evidence="1 2">JCM 19300</strain>
    </source>
</reference>
<organism evidence="1 2">
    <name type="scientific">Algibacter lectus</name>
    <dbReference type="NCBI Taxonomy" id="221126"/>
    <lineage>
        <taxon>Bacteria</taxon>
        <taxon>Pseudomonadati</taxon>
        <taxon>Bacteroidota</taxon>
        <taxon>Flavobacteriia</taxon>
        <taxon>Flavobacteriales</taxon>
        <taxon>Flavobacteriaceae</taxon>
        <taxon>Algibacter</taxon>
    </lineage>
</organism>
<accession>A0A090WC80</accession>
<sequence length="60" mass="6881">MNKNEYSSKSELVNDLIRQARKQQIQIDWVRAKLDKAEKSGFTSDNKNEILAQSKSLLNG</sequence>
<comment type="caution">
    <text evidence="1">The sequence shown here is derived from an EMBL/GenBank/DDBJ whole genome shotgun (WGS) entry which is preliminary data.</text>
</comment>
<gene>
    <name evidence="1" type="ORF">JCM19300_216</name>
</gene>
<protein>
    <submittedName>
        <fullName evidence="1">Uncharacterized protein</fullName>
    </submittedName>
</protein>
<proteinExistence type="predicted"/>
<dbReference type="Proteomes" id="UP000029644">
    <property type="component" value="Unassembled WGS sequence"/>
</dbReference>
<dbReference type="InterPro" id="IPR038296">
    <property type="entry name" value="ParD_sf"/>
</dbReference>
<evidence type="ECO:0000313" key="1">
    <source>
        <dbReference type="EMBL" id="GAL65157.1"/>
    </source>
</evidence>